<name>A0ABS1D6U1_9PROT</name>
<accession>A0ABS1D6U1</accession>
<evidence type="ECO:0008006" key="9">
    <source>
        <dbReference type="Google" id="ProtNLM"/>
    </source>
</evidence>
<dbReference type="Gene3D" id="1.10.287.950">
    <property type="entry name" value="Methyl-accepting chemotaxis protein"/>
    <property type="match status" value="1"/>
</dbReference>
<evidence type="ECO:0000313" key="7">
    <source>
        <dbReference type="EMBL" id="MBK1662625.1"/>
    </source>
</evidence>
<dbReference type="SMART" id="SM00304">
    <property type="entry name" value="HAMP"/>
    <property type="match status" value="1"/>
</dbReference>
<dbReference type="InterPro" id="IPR004089">
    <property type="entry name" value="MCPsignal_dom"/>
</dbReference>
<feature type="domain" description="Methyl-accepting transducer" evidence="5">
    <location>
        <begin position="311"/>
        <end position="547"/>
    </location>
</feature>
<keyword evidence="4" id="KW-0472">Membrane</keyword>
<feature type="domain" description="HAMP" evidence="6">
    <location>
        <begin position="217"/>
        <end position="270"/>
    </location>
</feature>
<evidence type="ECO:0000256" key="1">
    <source>
        <dbReference type="ARBA" id="ARBA00023224"/>
    </source>
</evidence>
<dbReference type="Pfam" id="PF00015">
    <property type="entry name" value="MCPsignal"/>
    <property type="match status" value="1"/>
</dbReference>
<keyword evidence="4" id="KW-0812">Transmembrane</keyword>
<protein>
    <recommendedName>
        <fullName evidence="9">Methyl-accepting chemotaxis protein</fullName>
    </recommendedName>
</protein>
<comment type="similarity">
    <text evidence="2">Belongs to the methyl-accepting chemotaxis (MCP) protein family.</text>
</comment>
<dbReference type="EMBL" id="NRSG01000645">
    <property type="protein sequence ID" value="MBK1662625.1"/>
    <property type="molecule type" value="Genomic_DNA"/>
</dbReference>
<evidence type="ECO:0000259" key="5">
    <source>
        <dbReference type="PROSITE" id="PS50111"/>
    </source>
</evidence>
<dbReference type="PRINTS" id="PR00260">
    <property type="entry name" value="CHEMTRNSDUCR"/>
</dbReference>
<keyword evidence="1 3" id="KW-0807">Transducer</keyword>
<dbReference type="SMART" id="SM00283">
    <property type="entry name" value="MA"/>
    <property type="match status" value="1"/>
</dbReference>
<evidence type="ECO:0000259" key="6">
    <source>
        <dbReference type="PROSITE" id="PS50885"/>
    </source>
</evidence>
<dbReference type="PANTHER" id="PTHR32089">
    <property type="entry name" value="METHYL-ACCEPTING CHEMOTAXIS PROTEIN MCPB"/>
    <property type="match status" value="1"/>
</dbReference>
<organism evidence="7 8">
    <name type="scientific">Paracraurococcus ruber</name>
    <dbReference type="NCBI Taxonomy" id="77675"/>
    <lineage>
        <taxon>Bacteria</taxon>
        <taxon>Pseudomonadati</taxon>
        <taxon>Pseudomonadota</taxon>
        <taxon>Alphaproteobacteria</taxon>
        <taxon>Acetobacterales</taxon>
        <taxon>Roseomonadaceae</taxon>
        <taxon>Paracraurococcus</taxon>
    </lineage>
</organism>
<evidence type="ECO:0000313" key="8">
    <source>
        <dbReference type="Proteomes" id="UP000697995"/>
    </source>
</evidence>
<evidence type="ECO:0000256" key="4">
    <source>
        <dbReference type="SAM" id="Phobius"/>
    </source>
</evidence>
<dbReference type="SUPFAM" id="SSF58104">
    <property type="entry name" value="Methyl-accepting chemotaxis protein (MCP) signaling domain"/>
    <property type="match status" value="1"/>
</dbReference>
<dbReference type="PANTHER" id="PTHR32089:SF112">
    <property type="entry name" value="LYSOZYME-LIKE PROTEIN-RELATED"/>
    <property type="match status" value="1"/>
</dbReference>
<dbReference type="RefSeq" id="WP_133220458.1">
    <property type="nucleotide sequence ID" value="NZ_NRSG01000645.1"/>
</dbReference>
<evidence type="ECO:0000256" key="3">
    <source>
        <dbReference type="PROSITE-ProRule" id="PRU00284"/>
    </source>
</evidence>
<reference evidence="7 8" key="1">
    <citation type="journal article" date="2020" name="Microorganisms">
        <title>Osmotic Adaptation and Compatible Solute Biosynthesis of Phototrophic Bacteria as Revealed from Genome Analyses.</title>
        <authorList>
            <person name="Imhoff J.F."/>
            <person name="Rahn T."/>
            <person name="Kunzel S."/>
            <person name="Keller A."/>
            <person name="Neulinger S.C."/>
        </authorList>
    </citation>
    <scope>NUCLEOTIDE SEQUENCE [LARGE SCALE GENOMIC DNA]</scope>
    <source>
        <strain evidence="7 8">DSM 15382</strain>
    </source>
</reference>
<dbReference type="Gene3D" id="1.10.8.500">
    <property type="entry name" value="HAMP domain in histidine kinase"/>
    <property type="match status" value="1"/>
</dbReference>
<feature type="transmembrane region" description="Helical" evidence="4">
    <location>
        <begin position="195"/>
        <end position="215"/>
    </location>
</feature>
<comment type="caution">
    <text evidence="7">The sequence shown here is derived from an EMBL/GenBank/DDBJ whole genome shotgun (WGS) entry which is preliminary data.</text>
</comment>
<proteinExistence type="inferred from homology"/>
<evidence type="ECO:0000256" key="2">
    <source>
        <dbReference type="ARBA" id="ARBA00029447"/>
    </source>
</evidence>
<dbReference type="InterPro" id="IPR004090">
    <property type="entry name" value="Chemotax_Me-accpt_rcpt"/>
</dbReference>
<keyword evidence="4" id="KW-1133">Transmembrane helix</keyword>
<keyword evidence="8" id="KW-1185">Reference proteome</keyword>
<sequence>MLAARAFRSLSLTAKILIPPLLLALVGVGSTLQTVRTLLAAKADYSTLIETDGRAAIYASRVNTLVVDLARATWRGAAIPEGDNLATSIRDIEAMAAPFAERLAVVRPAVRSPAQAAELAIIERDFPVLRDVTLRWLRAMQAGQVEAGLAGLRAEFASQIVPLRDATRRLTLSLAETSEARGAALRQEIDATIRGVLVLLGAGFALGLGLALWMLRSAVLRPLGALERSMAGLAAGDLGTAIGGTDRGDEVGRMARALEGFAASLRENAALREAQEAAKQQAEQARRQGMLALAADLERQVGGVVRGIAAAATELDAAAGSMVRIAEGTSGRAATVSAASGSTSSDVDAVAAASEELAASVAEISRQVAEGARMAAGAVEQARRTDATVGNLTDAAARIGEVTSLIGEIASQTNLLALNATIEAARAGDAGKGFAVVASEVKALAGQTARATENIAAQIQAMQSATQGAAGDLEAIRDSIGRISEVTSAIAVAVEQQGAATRDIAANVQRAAAGTSEIVEAIGGVSAAAGETGGAASQVQSTAATLAQQAETLRQQVGRFLDQVRAA</sequence>
<dbReference type="Pfam" id="PF00672">
    <property type="entry name" value="HAMP"/>
    <property type="match status" value="1"/>
</dbReference>
<gene>
    <name evidence="7" type="ORF">CKO45_31095</name>
</gene>
<dbReference type="PROSITE" id="PS50111">
    <property type="entry name" value="CHEMOTAXIS_TRANSDUC_2"/>
    <property type="match status" value="1"/>
</dbReference>
<dbReference type="InterPro" id="IPR003660">
    <property type="entry name" value="HAMP_dom"/>
</dbReference>
<dbReference type="PROSITE" id="PS50885">
    <property type="entry name" value="HAMP"/>
    <property type="match status" value="1"/>
</dbReference>
<dbReference type="Proteomes" id="UP000697995">
    <property type="component" value="Unassembled WGS sequence"/>
</dbReference>
<dbReference type="CDD" id="cd06225">
    <property type="entry name" value="HAMP"/>
    <property type="match status" value="1"/>
</dbReference>